<gene>
    <name evidence="3" type="ORF">POSPLADRAFT_1164511</name>
</gene>
<proteinExistence type="predicted"/>
<feature type="compositionally biased region" description="Basic and acidic residues" evidence="1">
    <location>
        <begin position="366"/>
        <end position="378"/>
    </location>
</feature>
<evidence type="ECO:0000256" key="1">
    <source>
        <dbReference type="SAM" id="MobiDB-lite"/>
    </source>
</evidence>
<organism evidence="3 4">
    <name type="scientific">Postia placenta MAD-698-R-SB12</name>
    <dbReference type="NCBI Taxonomy" id="670580"/>
    <lineage>
        <taxon>Eukaryota</taxon>
        <taxon>Fungi</taxon>
        <taxon>Dikarya</taxon>
        <taxon>Basidiomycota</taxon>
        <taxon>Agaricomycotina</taxon>
        <taxon>Agaricomycetes</taxon>
        <taxon>Polyporales</taxon>
        <taxon>Adustoporiaceae</taxon>
        <taxon>Rhodonia</taxon>
    </lineage>
</organism>
<dbReference type="GeneID" id="36332778"/>
<feature type="transmembrane region" description="Helical" evidence="2">
    <location>
        <begin position="782"/>
        <end position="802"/>
    </location>
</feature>
<feature type="compositionally biased region" description="Polar residues" evidence="1">
    <location>
        <begin position="244"/>
        <end position="256"/>
    </location>
</feature>
<name>A0A1X6NF02_9APHY</name>
<feature type="region of interest" description="Disordered" evidence="1">
    <location>
        <begin position="309"/>
        <end position="494"/>
    </location>
</feature>
<evidence type="ECO:0000313" key="3">
    <source>
        <dbReference type="EMBL" id="OSX67219.1"/>
    </source>
</evidence>
<keyword evidence="4" id="KW-1185">Reference proteome</keyword>
<keyword evidence="2" id="KW-1133">Transmembrane helix</keyword>
<dbReference type="Proteomes" id="UP000194127">
    <property type="component" value="Unassembled WGS sequence"/>
</dbReference>
<feature type="compositionally biased region" description="Basic and acidic residues" evidence="1">
    <location>
        <begin position="403"/>
        <end position="418"/>
    </location>
</feature>
<feature type="compositionally biased region" description="Polar residues" evidence="1">
    <location>
        <begin position="419"/>
        <end position="429"/>
    </location>
</feature>
<feature type="region of interest" description="Disordered" evidence="1">
    <location>
        <begin position="1"/>
        <end position="106"/>
    </location>
</feature>
<feature type="transmembrane region" description="Helical" evidence="2">
    <location>
        <begin position="807"/>
        <end position="827"/>
    </location>
</feature>
<feature type="region of interest" description="Disordered" evidence="1">
    <location>
        <begin position="216"/>
        <end position="256"/>
    </location>
</feature>
<accession>A0A1X6NF02</accession>
<dbReference type="RefSeq" id="XP_024344013.1">
    <property type="nucleotide sequence ID" value="XM_024487829.1"/>
</dbReference>
<evidence type="ECO:0000256" key="2">
    <source>
        <dbReference type="SAM" id="Phobius"/>
    </source>
</evidence>
<keyword evidence="2" id="KW-0472">Membrane</keyword>
<dbReference type="STRING" id="670580.A0A1X6NF02"/>
<feature type="compositionally biased region" description="Polar residues" evidence="1">
    <location>
        <begin position="61"/>
        <end position="76"/>
    </location>
</feature>
<reference evidence="3 4" key="1">
    <citation type="submission" date="2017-04" db="EMBL/GenBank/DDBJ databases">
        <title>Genome Sequence of the Model Brown-Rot Fungus Postia placenta SB12.</title>
        <authorList>
            <consortium name="DOE Joint Genome Institute"/>
            <person name="Gaskell J."/>
            <person name="Kersten P."/>
            <person name="Larrondo L.F."/>
            <person name="Canessa P."/>
            <person name="Martinez D."/>
            <person name="Hibbett D."/>
            <person name="Schmoll M."/>
            <person name="Kubicek C.P."/>
            <person name="Martinez A.T."/>
            <person name="Yadav J."/>
            <person name="Master E."/>
            <person name="Magnuson J.K."/>
            <person name="James T."/>
            <person name="Yaver D."/>
            <person name="Berka R."/>
            <person name="Labutti K."/>
            <person name="Lipzen A."/>
            <person name="Aerts A."/>
            <person name="Barry K."/>
            <person name="Henrissat B."/>
            <person name="Blanchette R."/>
            <person name="Grigoriev I."/>
            <person name="Cullen D."/>
        </authorList>
    </citation>
    <scope>NUCLEOTIDE SEQUENCE [LARGE SCALE GENOMIC DNA]</scope>
    <source>
        <strain evidence="3 4">MAD-698-R-SB12</strain>
    </source>
</reference>
<dbReference type="AlphaFoldDB" id="A0A1X6NF02"/>
<keyword evidence="2" id="KW-0812">Transmembrane</keyword>
<dbReference type="OrthoDB" id="3190515at2759"/>
<feature type="compositionally biased region" description="Basic residues" evidence="1">
    <location>
        <begin position="332"/>
        <end position="350"/>
    </location>
</feature>
<feature type="compositionally biased region" description="Pro residues" evidence="1">
    <location>
        <begin position="452"/>
        <end position="461"/>
    </location>
</feature>
<dbReference type="EMBL" id="KZ110591">
    <property type="protein sequence ID" value="OSX67219.1"/>
    <property type="molecule type" value="Genomic_DNA"/>
</dbReference>
<evidence type="ECO:0000313" key="4">
    <source>
        <dbReference type="Proteomes" id="UP000194127"/>
    </source>
</evidence>
<protein>
    <submittedName>
        <fullName evidence="3">Uncharacterized protein</fullName>
    </submittedName>
</protein>
<sequence length="833" mass="93972">MSSIQGDTQLRSDRSTFPAHSSPVRSHLQMAPSLAHVEDVSNDTEVDFSPSIGTMPLHPVPSSSNGGATLDWTGSTSEDEKAEKRWPLHLPKRKHKDRSSLPSSRNVVEKQDTIYAGMLHKLARIRSSVQGHTLRKAEITSDQLQRRYHMLLSHQPSINLLQVAHWYKEQEPVVKASLDKAEPLTWLKHLEKHGHRSARSPWLISALTVEEFAKTHSSHPTMATIPEDAIPDSSPNTRLYPETISPSSGSLSWNTSPQFLEPSLTRRRSYDAQVSFEPHLESGKESVGEESRPSSEGFAKYWRHSLPVGTESAPSSIYSGKLNRDAGSSSKSGHHHHHHHLRNLARRLRRRAYDSEDGLSSSRNSLSEHERSFSEDGIVKTPGKKARSQPASMRAKSPETNTDDDRVVSEPELRRRQSSENILTATAESFKQDGGGAGDGTPRPDMSVGPTGAPPIPPLRRPVPRRRHRTSLPSRRVPSPPESLQPDVDEEEERAEYERKLQILDDTTAQNHRIRNLLQQVGASIRDYDGVQSSITDALGISYPKIPADVLEAFSHDPSAVTSTTRYTSGWRAVEDIHERVCRQRETLGAFAMTMLSQPEDANTSPQNVFDDPIASLKESLMDLEWHQQRIATQADNVAETLARVKEVHRTVKKDYNDTLAHTSLIYPELSQIVALEESYRNHYQQFWDLGLDALTLLLDTVTPFWRNYGKVIGEDIQDFLIIPWYRNEFTGEAKRYPVTQFPRRSLRHWLGLSCLSLLSLCTTVLQLRAAVELTLNWDLPWITHTGLWWIVFPIYSISLLIQWCAVLVELCIVFAQLGVGVWWLGWAVNILT</sequence>